<sequence length="125" mass="13673">MSVNTDNTRSPLDLVKWLIAVALVAAAVGGNLYYSEFSVLERAVAVVALIIAALFVAANTNKGKTFREFAKEARIEVRKVVWPTKQETTHTTLIIFAAVLIMSLILWGLDGIIVRFVNLITSLGL</sequence>
<comment type="caution">
    <text evidence="9">Lacks conserved residue(s) required for the propagation of feature annotation.</text>
</comment>
<comment type="subunit">
    <text evidence="9">Component of the Sec protein translocase complex. Heterotrimer consisting of SecY, SecE and SecG subunits. The heterotrimers can form oligomers, although 1 heterotrimer is thought to be able to translocate proteins. Interacts with the ribosome. Interacts with SecDF, and other proteins may be involved. Interacts with SecA.</text>
</comment>
<evidence type="ECO:0000256" key="2">
    <source>
        <dbReference type="ARBA" id="ARBA00022448"/>
    </source>
</evidence>
<dbReference type="Proteomes" id="UP001596364">
    <property type="component" value="Unassembled WGS sequence"/>
</dbReference>
<dbReference type="PANTHER" id="PTHR33910">
    <property type="entry name" value="PROTEIN TRANSLOCASE SUBUNIT SECE"/>
    <property type="match status" value="1"/>
</dbReference>
<organism evidence="10 11">
    <name type="scientific">Pseudobowmanella zhangzhouensis</name>
    <dbReference type="NCBI Taxonomy" id="1537679"/>
    <lineage>
        <taxon>Bacteria</taxon>
        <taxon>Pseudomonadati</taxon>
        <taxon>Pseudomonadota</taxon>
        <taxon>Gammaproteobacteria</taxon>
        <taxon>Alteromonadales</taxon>
        <taxon>Alteromonadaceae</taxon>
    </lineage>
</organism>
<keyword evidence="11" id="KW-1185">Reference proteome</keyword>
<keyword evidence="8 9" id="KW-0472">Membrane</keyword>
<dbReference type="NCBIfam" id="NF004372">
    <property type="entry name" value="PRK05740.1-2"/>
    <property type="match status" value="1"/>
</dbReference>
<dbReference type="InterPro" id="IPR038379">
    <property type="entry name" value="SecE_sf"/>
</dbReference>
<evidence type="ECO:0000256" key="8">
    <source>
        <dbReference type="ARBA" id="ARBA00023136"/>
    </source>
</evidence>
<dbReference type="Pfam" id="PF00584">
    <property type="entry name" value="SecE"/>
    <property type="match status" value="1"/>
</dbReference>
<keyword evidence="2 9" id="KW-0813">Transport</keyword>
<comment type="function">
    <text evidence="9">Essential subunit of the Sec protein translocation channel SecYEG. Clamps together the 2 halves of SecY. May contact the channel plug during translocation.</text>
</comment>
<evidence type="ECO:0000256" key="5">
    <source>
        <dbReference type="ARBA" id="ARBA00022927"/>
    </source>
</evidence>
<evidence type="ECO:0000256" key="4">
    <source>
        <dbReference type="ARBA" id="ARBA00022692"/>
    </source>
</evidence>
<dbReference type="HAMAP" id="MF_00422">
    <property type="entry name" value="SecE"/>
    <property type="match status" value="1"/>
</dbReference>
<reference evidence="11" key="1">
    <citation type="journal article" date="2019" name="Int. J. Syst. Evol. Microbiol.">
        <title>The Global Catalogue of Microorganisms (GCM) 10K type strain sequencing project: providing services to taxonomists for standard genome sequencing and annotation.</title>
        <authorList>
            <consortium name="The Broad Institute Genomics Platform"/>
            <consortium name="The Broad Institute Genome Sequencing Center for Infectious Disease"/>
            <person name="Wu L."/>
            <person name="Ma J."/>
        </authorList>
    </citation>
    <scope>NUCLEOTIDE SEQUENCE [LARGE SCALE GENOMIC DNA]</scope>
    <source>
        <strain evidence="11">CGMCC 1.16031</strain>
    </source>
</reference>
<comment type="similarity">
    <text evidence="9">Belongs to the SecE/SEC61-gamma family.</text>
</comment>
<keyword evidence="3 9" id="KW-1003">Cell membrane</keyword>
<dbReference type="PRINTS" id="PR01650">
    <property type="entry name" value="SECETRNLCASE"/>
</dbReference>
<gene>
    <name evidence="9 10" type="primary">secE</name>
    <name evidence="10" type="ORF">ACFP85_01565</name>
</gene>
<keyword evidence="7 9" id="KW-0811">Translocation</keyword>
<feature type="transmembrane region" description="Helical" evidence="9">
    <location>
        <begin position="14"/>
        <end position="34"/>
    </location>
</feature>
<comment type="caution">
    <text evidence="10">The sequence shown here is derived from an EMBL/GenBank/DDBJ whole genome shotgun (WGS) entry which is preliminary data.</text>
</comment>
<evidence type="ECO:0000256" key="3">
    <source>
        <dbReference type="ARBA" id="ARBA00022475"/>
    </source>
</evidence>
<evidence type="ECO:0000313" key="10">
    <source>
        <dbReference type="EMBL" id="MFC6438840.1"/>
    </source>
</evidence>
<proteinExistence type="inferred from homology"/>
<dbReference type="Gene3D" id="1.20.5.1030">
    <property type="entry name" value="Preprotein translocase secy subunit"/>
    <property type="match status" value="1"/>
</dbReference>
<evidence type="ECO:0000256" key="1">
    <source>
        <dbReference type="ARBA" id="ARBA00004370"/>
    </source>
</evidence>
<dbReference type="PANTHER" id="PTHR33910:SF1">
    <property type="entry name" value="PROTEIN TRANSLOCASE SUBUNIT SECE"/>
    <property type="match status" value="1"/>
</dbReference>
<comment type="subcellular location">
    <subcellularLocation>
        <location evidence="1">Membrane</location>
    </subcellularLocation>
</comment>
<accession>A0ABW1XFQ6</accession>
<dbReference type="RefSeq" id="WP_131259846.1">
    <property type="nucleotide sequence ID" value="NZ_JBHSUS010000001.1"/>
</dbReference>
<dbReference type="InterPro" id="IPR005807">
    <property type="entry name" value="SecE_bac"/>
</dbReference>
<keyword evidence="4 9" id="KW-0812">Transmembrane</keyword>
<keyword evidence="5 9" id="KW-0653">Protein transport</keyword>
<evidence type="ECO:0000256" key="7">
    <source>
        <dbReference type="ARBA" id="ARBA00023010"/>
    </source>
</evidence>
<dbReference type="EMBL" id="JBHSUS010000001">
    <property type="protein sequence ID" value="MFC6438840.1"/>
    <property type="molecule type" value="Genomic_DNA"/>
</dbReference>
<name>A0ABW1XFQ6_9ALTE</name>
<dbReference type="NCBIfam" id="TIGR00964">
    <property type="entry name" value="secE_bact"/>
    <property type="match status" value="1"/>
</dbReference>
<protein>
    <recommendedName>
        <fullName evidence="9">Protein translocase subunit SecE</fullName>
    </recommendedName>
</protein>
<keyword evidence="6 9" id="KW-1133">Transmembrane helix</keyword>
<evidence type="ECO:0000256" key="9">
    <source>
        <dbReference type="HAMAP-Rule" id="MF_00422"/>
    </source>
</evidence>
<dbReference type="InterPro" id="IPR001901">
    <property type="entry name" value="Translocase_SecE/Sec61-g"/>
</dbReference>
<evidence type="ECO:0000256" key="6">
    <source>
        <dbReference type="ARBA" id="ARBA00022989"/>
    </source>
</evidence>
<evidence type="ECO:0000313" key="11">
    <source>
        <dbReference type="Proteomes" id="UP001596364"/>
    </source>
</evidence>
<feature type="transmembrane region" description="Helical" evidence="9">
    <location>
        <begin position="93"/>
        <end position="117"/>
    </location>
</feature>
<feature type="transmembrane region" description="Helical" evidence="9">
    <location>
        <begin position="39"/>
        <end position="58"/>
    </location>
</feature>